<dbReference type="InterPro" id="IPR044492">
    <property type="entry name" value="P_typ_ATPase_HD_dom"/>
</dbReference>
<dbReference type="InterPro" id="IPR023214">
    <property type="entry name" value="HAD_sf"/>
</dbReference>
<evidence type="ECO:0000313" key="16">
    <source>
        <dbReference type="Proteomes" id="UP000319817"/>
    </source>
</evidence>
<dbReference type="SFLD" id="SFLDF00027">
    <property type="entry name" value="p-type_atpase"/>
    <property type="match status" value="1"/>
</dbReference>
<dbReference type="Pfam" id="PF00690">
    <property type="entry name" value="Cation_ATPase_N"/>
    <property type="match status" value="1"/>
</dbReference>
<dbReference type="PROSITE" id="PS00154">
    <property type="entry name" value="ATPASE_E1_E2"/>
    <property type="match status" value="1"/>
</dbReference>
<dbReference type="InterPro" id="IPR008250">
    <property type="entry name" value="ATPase_P-typ_transduc_dom_A_sf"/>
</dbReference>
<dbReference type="GO" id="GO:0005524">
    <property type="term" value="F:ATP binding"/>
    <property type="evidence" value="ECO:0007669"/>
    <property type="project" value="UniProtKB-KW"/>
</dbReference>
<feature type="transmembrane region" description="Helical" evidence="13">
    <location>
        <begin position="772"/>
        <end position="794"/>
    </location>
</feature>
<dbReference type="GO" id="GO:0140352">
    <property type="term" value="P:export from cell"/>
    <property type="evidence" value="ECO:0007669"/>
    <property type="project" value="UniProtKB-ARBA"/>
</dbReference>
<dbReference type="SUPFAM" id="SSF81665">
    <property type="entry name" value="Calcium ATPase, transmembrane domain M"/>
    <property type="match status" value="1"/>
</dbReference>
<dbReference type="GO" id="GO:0005886">
    <property type="term" value="C:plasma membrane"/>
    <property type="evidence" value="ECO:0007669"/>
    <property type="project" value="UniProtKB-SubCell"/>
</dbReference>
<dbReference type="InterPro" id="IPR059000">
    <property type="entry name" value="ATPase_P-type_domA"/>
</dbReference>
<dbReference type="Pfam" id="PF00122">
    <property type="entry name" value="E1-E2_ATPase"/>
    <property type="match status" value="1"/>
</dbReference>
<dbReference type="AlphaFoldDB" id="A0A517NZW6"/>
<evidence type="ECO:0000256" key="5">
    <source>
        <dbReference type="ARBA" id="ARBA00022723"/>
    </source>
</evidence>
<dbReference type="NCBIfam" id="TIGR01494">
    <property type="entry name" value="ATPase_P-type"/>
    <property type="match status" value="3"/>
</dbReference>
<dbReference type="Proteomes" id="UP000319817">
    <property type="component" value="Chromosome"/>
</dbReference>
<evidence type="ECO:0000256" key="9">
    <source>
        <dbReference type="ARBA" id="ARBA00022967"/>
    </source>
</evidence>
<evidence type="ECO:0000256" key="1">
    <source>
        <dbReference type="ARBA" id="ARBA00004651"/>
    </source>
</evidence>
<dbReference type="SMART" id="SM00831">
    <property type="entry name" value="Cation_ATPase_N"/>
    <property type="match status" value="1"/>
</dbReference>
<dbReference type="Gene3D" id="1.20.1110.10">
    <property type="entry name" value="Calcium-transporting ATPase, transmembrane domain"/>
    <property type="match status" value="1"/>
</dbReference>
<dbReference type="GO" id="GO:0016887">
    <property type="term" value="F:ATP hydrolysis activity"/>
    <property type="evidence" value="ECO:0007669"/>
    <property type="project" value="InterPro"/>
</dbReference>
<evidence type="ECO:0000256" key="8">
    <source>
        <dbReference type="ARBA" id="ARBA00022842"/>
    </source>
</evidence>
<evidence type="ECO:0000259" key="14">
    <source>
        <dbReference type="SMART" id="SM00831"/>
    </source>
</evidence>
<dbReference type="SFLD" id="SFLDS00003">
    <property type="entry name" value="Haloacid_Dehalogenase"/>
    <property type="match status" value="1"/>
</dbReference>
<evidence type="ECO:0000313" key="15">
    <source>
        <dbReference type="EMBL" id="QDT12666.1"/>
    </source>
</evidence>
<keyword evidence="4 13" id="KW-0812">Transmembrane</keyword>
<organism evidence="15 16">
    <name type="scientific">Stieleria marina</name>
    <dbReference type="NCBI Taxonomy" id="1930275"/>
    <lineage>
        <taxon>Bacteria</taxon>
        <taxon>Pseudomonadati</taxon>
        <taxon>Planctomycetota</taxon>
        <taxon>Planctomycetia</taxon>
        <taxon>Pirellulales</taxon>
        <taxon>Pirellulaceae</taxon>
        <taxon>Stieleria</taxon>
    </lineage>
</organism>
<evidence type="ECO:0000256" key="3">
    <source>
        <dbReference type="ARBA" id="ARBA00022475"/>
    </source>
</evidence>
<dbReference type="PANTHER" id="PTHR43294:SF21">
    <property type="entry name" value="CATION TRANSPORTING ATPASE"/>
    <property type="match status" value="1"/>
</dbReference>
<feature type="domain" description="Cation-transporting P-type ATPase N-terminal" evidence="14">
    <location>
        <begin position="17"/>
        <end position="91"/>
    </location>
</feature>
<dbReference type="PRINTS" id="PR00120">
    <property type="entry name" value="HATPASE"/>
</dbReference>
<dbReference type="SUPFAM" id="SSF56784">
    <property type="entry name" value="HAD-like"/>
    <property type="match status" value="1"/>
</dbReference>
<keyword evidence="9" id="KW-1278">Translocase</keyword>
<dbReference type="Gene3D" id="3.40.50.1000">
    <property type="entry name" value="HAD superfamily/HAD-like"/>
    <property type="match status" value="1"/>
</dbReference>
<name>A0A517NZW6_9BACT</name>
<keyword evidence="6" id="KW-0547">Nucleotide-binding</keyword>
<dbReference type="FunFam" id="2.70.150.10:FF:000016">
    <property type="entry name" value="Calcium-transporting P-type ATPase putative"/>
    <property type="match status" value="1"/>
</dbReference>
<dbReference type="FunFam" id="1.20.1110.10:FF:000065">
    <property type="entry name" value="Sarcoplasmic/endoplasmic reticulum calcium ATPase 1"/>
    <property type="match status" value="1"/>
</dbReference>
<dbReference type="InterPro" id="IPR018303">
    <property type="entry name" value="ATPase_P-typ_P_site"/>
</dbReference>
<dbReference type="InterPro" id="IPR023298">
    <property type="entry name" value="ATPase_P-typ_TM_dom_sf"/>
</dbReference>
<dbReference type="OrthoDB" id="211392at2"/>
<sequence>MPKVTLIEEPSQCDDSPWHAMTVEQTTALLHSNVTAGLSDTEVVRLQEKHGPNVLSATDAVRWYQVLARQFTDVLILILLVAAVVSIAVGELTDAVTILAIVLLNGMLSFVQEWKAERALEALTEMLSPRCHVIREGKEQEIDAVTLVPGDLVLLEIGNRVPADLRLVESMNLKIDESALTGESMSVLKHVDALAKDTPLAERASMVWMGTSATNGRALGIVVATGADTQFGKIAQLTETIERETTPLQQKLGVLGTQLGFAAIFVSVMVAVAGWAMGKPVLEMFLTGVSLAVAVVPEGLPAVVTLTMALGIRAMVRRKALLRRLRAAETLGSATVVCTDKTGTLTQNQMTVREIWLPNGTVSVTGVGYDPAGHFEVDGQQIDYHQRDDLIALLDTGTHCNHARLVHDGDRWTESGEPTEAALLVAAYKAWRGEEKPSDVVHELSFSSTRKRMTVVKHGPTGLVAHCKGAPEVIMPQCTRIGHGNDVRPLTADDRAKAESAYQRMAESGLRTLAIAYRELPQGCPLDEGHVEDELVLLGVVGMLDPPRLDVPAAIRMALQAGIRVCMITGDSAATAQAIAKKIGLSATKALTGSDLVKLSDQELCDALQEEIVFARTTPEHKLRIVKAFQDQGHVVAMTGDGVNDAPALKKADVGIAMGLRGTDVAKGASDIVLTDDKFSSIIGAVEEGRRQYDNIQKFVRYLLSSNVGEVVAIFVNILIGGPLILLPVQILWMNLVTDGMTAVALGLEPAEKSVMQRMPISPREPVLNKSGIAIILGLGTYIGLAALLLFHYYLHSDDAGTAALAETVAFTGIIMIEKANVLNFRSLHSPLTRVGFFTNPWVLIAIAVTVALQACAVYVPFLQHALHTTPLRWFDWALIIIVAAPIFIVPEVVKWFRSRTP</sequence>
<keyword evidence="11 13" id="KW-0472">Membrane</keyword>
<feature type="transmembrane region" description="Helical" evidence="13">
    <location>
        <begin position="252"/>
        <end position="277"/>
    </location>
</feature>
<gene>
    <name evidence="15" type="primary">yloB</name>
    <name evidence="15" type="ORF">K239x_46780</name>
</gene>
<dbReference type="SUPFAM" id="SSF81660">
    <property type="entry name" value="Metal cation-transporting ATPase, ATP-binding domain N"/>
    <property type="match status" value="1"/>
</dbReference>
<dbReference type="GO" id="GO:0005388">
    <property type="term" value="F:P-type calcium transporter activity"/>
    <property type="evidence" value="ECO:0007669"/>
    <property type="project" value="UniProtKB-EC"/>
</dbReference>
<evidence type="ECO:0000256" key="2">
    <source>
        <dbReference type="ARBA" id="ARBA00005675"/>
    </source>
</evidence>
<dbReference type="Pfam" id="PF00689">
    <property type="entry name" value="Cation_ATPase_C"/>
    <property type="match status" value="1"/>
</dbReference>
<dbReference type="PANTHER" id="PTHR43294">
    <property type="entry name" value="SODIUM/POTASSIUM-TRANSPORTING ATPASE SUBUNIT ALPHA"/>
    <property type="match status" value="1"/>
</dbReference>
<feature type="transmembrane region" description="Helical" evidence="13">
    <location>
        <begin position="874"/>
        <end position="894"/>
    </location>
</feature>
<evidence type="ECO:0000256" key="6">
    <source>
        <dbReference type="ARBA" id="ARBA00022741"/>
    </source>
</evidence>
<comment type="subcellular location">
    <subcellularLocation>
        <location evidence="1">Cell membrane</location>
        <topology evidence="1">Multi-pass membrane protein</topology>
    </subcellularLocation>
</comment>
<keyword evidence="10 13" id="KW-1133">Transmembrane helix</keyword>
<feature type="transmembrane region" description="Helical" evidence="13">
    <location>
        <begin position="699"/>
        <end position="725"/>
    </location>
</feature>
<evidence type="ECO:0000256" key="10">
    <source>
        <dbReference type="ARBA" id="ARBA00022989"/>
    </source>
</evidence>
<dbReference type="InterPro" id="IPR050510">
    <property type="entry name" value="Cation_transp_ATPase_P-type"/>
</dbReference>
<keyword evidence="7" id="KW-0067">ATP-binding</keyword>
<evidence type="ECO:0000256" key="7">
    <source>
        <dbReference type="ARBA" id="ARBA00022840"/>
    </source>
</evidence>
<dbReference type="InterPro" id="IPR023299">
    <property type="entry name" value="ATPase_P-typ_cyto_dom_N"/>
</dbReference>
<dbReference type="InterPro" id="IPR001757">
    <property type="entry name" value="P_typ_ATPase"/>
</dbReference>
<keyword evidence="8" id="KW-0460">Magnesium</keyword>
<accession>A0A517NZW6</accession>
<dbReference type="PRINTS" id="PR00119">
    <property type="entry name" value="CATATPASE"/>
</dbReference>
<keyword evidence="5" id="KW-0479">Metal-binding</keyword>
<dbReference type="InterPro" id="IPR004014">
    <property type="entry name" value="ATPase_P-typ_cation-transptr_N"/>
</dbReference>
<reference evidence="15 16" key="1">
    <citation type="submission" date="2019-02" db="EMBL/GenBank/DDBJ databases">
        <title>Deep-cultivation of Planctomycetes and their phenomic and genomic characterization uncovers novel biology.</title>
        <authorList>
            <person name="Wiegand S."/>
            <person name="Jogler M."/>
            <person name="Boedeker C."/>
            <person name="Pinto D."/>
            <person name="Vollmers J."/>
            <person name="Rivas-Marin E."/>
            <person name="Kohn T."/>
            <person name="Peeters S.H."/>
            <person name="Heuer A."/>
            <person name="Rast P."/>
            <person name="Oberbeckmann S."/>
            <person name="Bunk B."/>
            <person name="Jeske O."/>
            <person name="Meyerdierks A."/>
            <person name="Storesund J.E."/>
            <person name="Kallscheuer N."/>
            <person name="Luecker S."/>
            <person name="Lage O.M."/>
            <person name="Pohl T."/>
            <person name="Merkel B.J."/>
            <person name="Hornburger P."/>
            <person name="Mueller R.-W."/>
            <person name="Bruemmer F."/>
            <person name="Labrenz M."/>
            <person name="Spormann A.M."/>
            <person name="Op den Camp H."/>
            <person name="Overmann J."/>
            <person name="Amann R."/>
            <person name="Jetten M.S.M."/>
            <person name="Mascher T."/>
            <person name="Medema M.H."/>
            <person name="Devos D.P."/>
            <person name="Kaster A.-K."/>
            <person name="Ovreas L."/>
            <person name="Rohde M."/>
            <person name="Galperin M.Y."/>
            <person name="Jogler C."/>
        </authorList>
    </citation>
    <scope>NUCLEOTIDE SEQUENCE [LARGE SCALE GENOMIC DNA]</scope>
    <source>
        <strain evidence="15 16">K23_9</strain>
    </source>
</reference>
<dbReference type="Pfam" id="PF13246">
    <property type="entry name" value="Cation_ATPase"/>
    <property type="match status" value="1"/>
</dbReference>
<keyword evidence="3" id="KW-1003">Cell membrane</keyword>
<evidence type="ECO:0000256" key="12">
    <source>
        <dbReference type="ARBA" id="ARBA00048694"/>
    </source>
</evidence>
<proteinExistence type="inferred from homology"/>
<evidence type="ECO:0000256" key="4">
    <source>
        <dbReference type="ARBA" id="ARBA00022692"/>
    </source>
</evidence>
<dbReference type="Gene3D" id="3.40.1110.10">
    <property type="entry name" value="Calcium-transporting ATPase, cytoplasmic domain N"/>
    <property type="match status" value="1"/>
</dbReference>
<dbReference type="GO" id="GO:0046872">
    <property type="term" value="F:metal ion binding"/>
    <property type="evidence" value="ECO:0007669"/>
    <property type="project" value="UniProtKB-KW"/>
</dbReference>
<feature type="transmembrane region" description="Helical" evidence="13">
    <location>
        <begin position="95"/>
        <end position="111"/>
    </location>
</feature>
<dbReference type="SFLD" id="SFLDG00002">
    <property type="entry name" value="C1.7:_P-type_atpase_like"/>
    <property type="match status" value="1"/>
</dbReference>
<keyword evidence="16" id="KW-1185">Reference proteome</keyword>
<evidence type="ECO:0000256" key="11">
    <source>
        <dbReference type="ARBA" id="ARBA00023136"/>
    </source>
</evidence>
<dbReference type="EMBL" id="CP036526">
    <property type="protein sequence ID" value="QDT12666.1"/>
    <property type="molecule type" value="Genomic_DNA"/>
</dbReference>
<evidence type="ECO:0000256" key="13">
    <source>
        <dbReference type="SAM" id="Phobius"/>
    </source>
</evidence>
<dbReference type="RefSeq" id="WP_145420531.1">
    <property type="nucleotide sequence ID" value="NZ_CP036526.1"/>
</dbReference>
<dbReference type="InterPro" id="IPR006068">
    <property type="entry name" value="ATPase_P-typ_cation-transptr_C"/>
</dbReference>
<dbReference type="Gene3D" id="2.70.150.10">
    <property type="entry name" value="Calcium-transporting ATPase, cytoplasmic transduction domain A"/>
    <property type="match status" value="1"/>
</dbReference>
<dbReference type="FunFam" id="3.40.50.1000:FF:000028">
    <property type="entry name" value="Calcium-transporting P-type ATPase, putative"/>
    <property type="match status" value="1"/>
</dbReference>
<feature type="transmembrane region" description="Helical" evidence="13">
    <location>
        <begin position="289"/>
        <end position="316"/>
    </location>
</feature>
<protein>
    <submittedName>
        <fullName evidence="15">Calcium-transporting ATPase</fullName>
    </submittedName>
</protein>
<feature type="transmembrane region" description="Helical" evidence="13">
    <location>
        <begin position="71"/>
        <end position="89"/>
    </location>
</feature>
<comment type="similarity">
    <text evidence="2">Belongs to the cation transport ATPase (P-type) (TC 3.A.3) family. Type IIA subfamily.</text>
</comment>
<dbReference type="SUPFAM" id="SSF81653">
    <property type="entry name" value="Calcium ATPase, transduction domain A"/>
    <property type="match status" value="1"/>
</dbReference>
<comment type="catalytic activity">
    <reaction evidence="12">
        <text>Ca(2+)(in) + ATP + H2O = Ca(2+)(out) + ADP + phosphate + H(+)</text>
        <dbReference type="Rhea" id="RHEA:18105"/>
        <dbReference type="ChEBI" id="CHEBI:15377"/>
        <dbReference type="ChEBI" id="CHEBI:15378"/>
        <dbReference type="ChEBI" id="CHEBI:29108"/>
        <dbReference type="ChEBI" id="CHEBI:30616"/>
        <dbReference type="ChEBI" id="CHEBI:43474"/>
        <dbReference type="ChEBI" id="CHEBI:456216"/>
        <dbReference type="EC" id="7.2.2.10"/>
    </reaction>
</comment>
<dbReference type="InterPro" id="IPR036412">
    <property type="entry name" value="HAD-like_sf"/>
</dbReference>
<feature type="transmembrane region" description="Helical" evidence="13">
    <location>
        <begin position="837"/>
        <end position="862"/>
    </location>
</feature>